<dbReference type="SUPFAM" id="SSF50978">
    <property type="entry name" value="WD40 repeat-like"/>
    <property type="match status" value="1"/>
</dbReference>
<dbReference type="PANTHER" id="PTHR13720">
    <property type="entry name" value="WD-40 REPEAT PROTEIN"/>
    <property type="match status" value="1"/>
</dbReference>
<keyword evidence="3" id="KW-0677">Repeat</keyword>
<accession>A0ABV0PAC3</accession>
<dbReference type="PANTHER" id="PTHR13720:SF13">
    <property type="entry name" value="CILIA- AND FLAGELLA-ASSOCIATED PROTEIN 251"/>
    <property type="match status" value="1"/>
</dbReference>
<evidence type="ECO:0000256" key="2">
    <source>
        <dbReference type="ARBA" id="ARBA00022574"/>
    </source>
</evidence>
<evidence type="ECO:0000256" key="1">
    <source>
        <dbReference type="ARBA" id="ARBA00004138"/>
    </source>
</evidence>
<sequence>MSGSYAVTPQIPSTFCRNFIISTVNSKVIHVNTQSGVFQTLLQNDYEPVHAVACHPSRPAVAFGNHRGILTLWDYNRKEIIGNRVFEKEKHIQCATFDPKEKRRLIASLGESGQILPLDGNPYKSSALICHPTGVSTFACSYDGKFVFTAGGSDCSALSWKVNLE</sequence>
<comment type="subcellular location">
    <subcellularLocation>
        <location evidence="1">Cell projection</location>
        <location evidence="1">Cilium</location>
    </subcellularLocation>
</comment>
<dbReference type="Proteomes" id="UP001476798">
    <property type="component" value="Unassembled WGS sequence"/>
</dbReference>
<dbReference type="Gene3D" id="2.130.10.10">
    <property type="entry name" value="YVTN repeat-like/Quinoprotein amine dehydrogenase"/>
    <property type="match status" value="1"/>
</dbReference>
<organism evidence="5 6">
    <name type="scientific">Goodea atripinnis</name>
    <dbReference type="NCBI Taxonomy" id="208336"/>
    <lineage>
        <taxon>Eukaryota</taxon>
        <taxon>Metazoa</taxon>
        <taxon>Chordata</taxon>
        <taxon>Craniata</taxon>
        <taxon>Vertebrata</taxon>
        <taxon>Euteleostomi</taxon>
        <taxon>Actinopterygii</taxon>
        <taxon>Neopterygii</taxon>
        <taxon>Teleostei</taxon>
        <taxon>Neoteleostei</taxon>
        <taxon>Acanthomorphata</taxon>
        <taxon>Ovalentaria</taxon>
        <taxon>Atherinomorphae</taxon>
        <taxon>Cyprinodontiformes</taxon>
        <taxon>Goodeidae</taxon>
        <taxon>Goodea</taxon>
    </lineage>
</organism>
<dbReference type="EMBL" id="JAHRIO010069994">
    <property type="protein sequence ID" value="MEQ2180407.1"/>
    <property type="molecule type" value="Genomic_DNA"/>
</dbReference>
<dbReference type="InterPro" id="IPR036322">
    <property type="entry name" value="WD40_repeat_dom_sf"/>
</dbReference>
<evidence type="ECO:0000313" key="6">
    <source>
        <dbReference type="Proteomes" id="UP001476798"/>
    </source>
</evidence>
<keyword evidence="6" id="KW-1185">Reference proteome</keyword>
<name>A0ABV0PAC3_9TELE</name>
<comment type="caution">
    <text evidence="5">The sequence shown here is derived from an EMBL/GenBank/DDBJ whole genome shotgun (WGS) entry which is preliminary data.</text>
</comment>
<dbReference type="InterPro" id="IPR050630">
    <property type="entry name" value="WD_repeat_EMAP"/>
</dbReference>
<protein>
    <submittedName>
        <fullName evidence="5">Uncharacterized protein</fullName>
    </submittedName>
</protein>
<evidence type="ECO:0000256" key="4">
    <source>
        <dbReference type="ARBA" id="ARBA00023273"/>
    </source>
</evidence>
<reference evidence="5 6" key="1">
    <citation type="submission" date="2021-06" db="EMBL/GenBank/DDBJ databases">
        <authorList>
            <person name="Palmer J.M."/>
        </authorList>
    </citation>
    <scope>NUCLEOTIDE SEQUENCE [LARGE SCALE GENOMIC DNA]</scope>
    <source>
        <strain evidence="5 6">GA_2019</strain>
        <tissue evidence="5">Muscle</tissue>
    </source>
</reference>
<evidence type="ECO:0000313" key="5">
    <source>
        <dbReference type="EMBL" id="MEQ2180407.1"/>
    </source>
</evidence>
<dbReference type="InterPro" id="IPR015943">
    <property type="entry name" value="WD40/YVTN_repeat-like_dom_sf"/>
</dbReference>
<keyword evidence="4" id="KW-0966">Cell projection</keyword>
<keyword evidence="2" id="KW-0853">WD repeat</keyword>
<evidence type="ECO:0000256" key="3">
    <source>
        <dbReference type="ARBA" id="ARBA00022737"/>
    </source>
</evidence>
<proteinExistence type="predicted"/>
<gene>
    <name evidence="5" type="ORF">GOODEAATRI_000957</name>
</gene>